<proteinExistence type="predicted"/>
<dbReference type="InterPro" id="IPR045518">
    <property type="entry name" value="2EXR"/>
</dbReference>
<feature type="domain" description="2EXR" evidence="1">
    <location>
        <begin position="7"/>
        <end position="79"/>
    </location>
</feature>
<keyword evidence="3" id="KW-1185">Reference proteome</keyword>
<gene>
    <name evidence="2" type="ORF">PG994_013403</name>
</gene>
<comment type="caution">
    <text evidence="2">The sequence shown here is derived from an EMBL/GenBank/DDBJ whole genome shotgun (WGS) entry which is preliminary data.</text>
</comment>
<name>A0ABR1TAB1_9PEZI</name>
<dbReference type="Pfam" id="PF20150">
    <property type="entry name" value="2EXR"/>
    <property type="match status" value="1"/>
</dbReference>
<evidence type="ECO:0000313" key="2">
    <source>
        <dbReference type="EMBL" id="KAK8042920.1"/>
    </source>
</evidence>
<organism evidence="2 3">
    <name type="scientific">Apiospora phragmitis</name>
    <dbReference type="NCBI Taxonomy" id="2905665"/>
    <lineage>
        <taxon>Eukaryota</taxon>
        <taxon>Fungi</taxon>
        <taxon>Dikarya</taxon>
        <taxon>Ascomycota</taxon>
        <taxon>Pezizomycotina</taxon>
        <taxon>Sordariomycetes</taxon>
        <taxon>Xylariomycetidae</taxon>
        <taxon>Amphisphaeriales</taxon>
        <taxon>Apiosporaceae</taxon>
        <taxon>Apiospora</taxon>
    </lineage>
</organism>
<dbReference type="GeneID" id="92097875"/>
<protein>
    <recommendedName>
        <fullName evidence="1">2EXR domain-containing protein</fullName>
    </recommendedName>
</protein>
<dbReference type="RefSeq" id="XP_066709773.1">
    <property type="nucleotide sequence ID" value="XM_066864812.1"/>
</dbReference>
<dbReference type="Proteomes" id="UP001480595">
    <property type="component" value="Unassembled WGS sequence"/>
</dbReference>
<evidence type="ECO:0000313" key="3">
    <source>
        <dbReference type="Proteomes" id="UP001480595"/>
    </source>
</evidence>
<dbReference type="EMBL" id="JAQQWL010000013">
    <property type="protein sequence ID" value="KAK8042920.1"/>
    <property type="molecule type" value="Genomic_DNA"/>
</dbReference>
<sequence length="213" mass="23897">MSTLQHFPKLTQLPKELQRMVWKEAILADYVDRVVAVLHNSKQIVLTSDLSTPSKFLSLCQASRSAAESYYDVKLPAINSGIPGVVGLSTTLDVFFISAWGFTLGINVFGGLFEISATPLPSEELAKVERVMEHHLDLEDMIYQVEPAFDRAVFQSVRVCYLRLDHQRPILASLASQSTGPGPHTRVDLLDYCTNPSWYEEHVVTEVNEEETE</sequence>
<accession>A0ABR1TAB1</accession>
<evidence type="ECO:0000259" key="1">
    <source>
        <dbReference type="Pfam" id="PF20150"/>
    </source>
</evidence>
<reference evidence="2 3" key="1">
    <citation type="submission" date="2023-01" db="EMBL/GenBank/DDBJ databases">
        <title>Analysis of 21 Apiospora genomes using comparative genomics revels a genus with tremendous synthesis potential of carbohydrate active enzymes and secondary metabolites.</title>
        <authorList>
            <person name="Sorensen T."/>
        </authorList>
    </citation>
    <scope>NUCLEOTIDE SEQUENCE [LARGE SCALE GENOMIC DNA]</scope>
    <source>
        <strain evidence="2 3">CBS 135458</strain>
    </source>
</reference>